<dbReference type="NCBIfam" id="NF033551">
    <property type="entry name" value="transpos_IS1182"/>
    <property type="match status" value="1"/>
</dbReference>
<evidence type="ECO:0000313" key="4">
    <source>
        <dbReference type="Proteomes" id="UP000077177"/>
    </source>
</evidence>
<dbReference type="RefSeq" id="WP_066403313.1">
    <property type="nucleotide sequence ID" value="NZ_CP011390.1"/>
</dbReference>
<name>A0A172TU02_9BACT</name>
<dbReference type="AlphaFoldDB" id="A0A172TU02"/>
<dbReference type="InterPro" id="IPR008490">
    <property type="entry name" value="Transposase_InsH_N"/>
</dbReference>
<dbReference type="KEGG" id="fla:SY85_08025"/>
<dbReference type="InterPro" id="IPR025668">
    <property type="entry name" value="Tnp_DDE_dom"/>
</dbReference>
<dbReference type="PANTHER" id="PTHR33408:SF4">
    <property type="entry name" value="TRANSPOSASE DDE DOMAIN-CONTAINING PROTEIN"/>
    <property type="match status" value="1"/>
</dbReference>
<dbReference type="Pfam" id="PF13751">
    <property type="entry name" value="DDE_Tnp_1_6"/>
    <property type="match status" value="1"/>
</dbReference>
<reference evidence="4" key="1">
    <citation type="submission" date="2015-01" db="EMBL/GenBank/DDBJ databases">
        <title>Flavisolibacter sp./LCS9/ whole genome sequencing.</title>
        <authorList>
            <person name="Kim M.K."/>
            <person name="Srinivasan S."/>
            <person name="Lee J.-J."/>
        </authorList>
    </citation>
    <scope>NUCLEOTIDE SEQUENCE [LARGE SCALE GENOMIC DNA]</scope>
    <source>
        <strain evidence="4">LCS9</strain>
    </source>
</reference>
<dbReference type="STRING" id="1492898.SY85_08025"/>
<protein>
    <submittedName>
        <fullName evidence="3">Transposase</fullName>
    </submittedName>
</protein>
<accession>A0A172TU02</accession>
<organism evidence="3 4">
    <name type="scientific">Flavisolibacter tropicus</name>
    <dbReference type="NCBI Taxonomy" id="1492898"/>
    <lineage>
        <taxon>Bacteria</taxon>
        <taxon>Pseudomonadati</taxon>
        <taxon>Bacteroidota</taxon>
        <taxon>Chitinophagia</taxon>
        <taxon>Chitinophagales</taxon>
        <taxon>Chitinophagaceae</taxon>
        <taxon>Flavisolibacter</taxon>
    </lineage>
</organism>
<dbReference type="InterPro" id="IPR047629">
    <property type="entry name" value="IS1182_transpos"/>
</dbReference>
<feature type="domain" description="Transposase InsH N-terminal" evidence="1">
    <location>
        <begin position="16"/>
        <end position="111"/>
    </location>
</feature>
<dbReference type="EMBL" id="CP011390">
    <property type="protein sequence ID" value="ANE50448.1"/>
    <property type="molecule type" value="Genomic_DNA"/>
</dbReference>
<proteinExistence type="predicted"/>
<sequence length="509" mass="58795">MQGKKPFQDKRLASFRLSERVPRDNFYRRLKAIMDVEWLYEATQKYYGREGHKSLDPVVFFKLILIGYLENLLSDRRIIQTVSLRLDLLYFIGYSLDEPLPWHSTISRTRQLLGEEVFKELFKRVLRQCVQQGMVKGKRQALDSVHVKANASMDSLKEKEIVQDGEAYAGELGEDAEDEEQTEKQTVSVFKHQQVQWHHGWKRKAYKGRPSGGWRARFVSNHTHYSTTDGDARVAVKPGKPRQLNYLGQLSVDTAHHVITCIQADYASKKDSQCLPSLLRHTIDNVKAVGLKVKEVLCDAGYSSSEALKALKQYRVTGYIPNFGQYKPTREGFRYFAGGDYYQCSRGVRLPFKRIKDSHDGTYQMRVYRSSSLDCRNCPLRKTCIGKSDFKKIEDTVDKPLYDEMHLRLQTRKAKRMKRLRQATVEPVIGTLVNFLGMRRVNTRGIQLANKCLLMAAVCYNLKRLLKWMGKAEGKGEKTLGQLLVMLYWLPVLYSRRGEQIQTSLSYAC</sequence>
<dbReference type="Pfam" id="PF05598">
    <property type="entry name" value="DUF772"/>
    <property type="match status" value="1"/>
</dbReference>
<evidence type="ECO:0000313" key="3">
    <source>
        <dbReference type="EMBL" id="ANE50448.1"/>
    </source>
</evidence>
<dbReference type="OrthoDB" id="680415at2"/>
<dbReference type="PANTHER" id="PTHR33408">
    <property type="entry name" value="TRANSPOSASE"/>
    <property type="match status" value="1"/>
</dbReference>
<keyword evidence="4" id="KW-1185">Reference proteome</keyword>
<dbReference type="Proteomes" id="UP000077177">
    <property type="component" value="Chromosome"/>
</dbReference>
<feature type="domain" description="Transposase DDE" evidence="2">
    <location>
        <begin position="344"/>
        <end position="466"/>
    </location>
</feature>
<evidence type="ECO:0000259" key="1">
    <source>
        <dbReference type="Pfam" id="PF05598"/>
    </source>
</evidence>
<reference evidence="3 4" key="2">
    <citation type="journal article" date="2016" name="Int. J. Syst. Evol. Microbiol.">
        <title>Flavisolibacter tropicus sp. nov., isolated from tropical soil.</title>
        <authorList>
            <person name="Lee J.J."/>
            <person name="Kang M.S."/>
            <person name="Kim G.S."/>
            <person name="Lee C.S."/>
            <person name="Lim S."/>
            <person name="Lee J."/>
            <person name="Roh S.H."/>
            <person name="Kang H."/>
            <person name="Ha J.M."/>
            <person name="Bae S."/>
            <person name="Jung H.Y."/>
            <person name="Kim M.K."/>
        </authorList>
    </citation>
    <scope>NUCLEOTIDE SEQUENCE [LARGE SCALE GENOMIC DNA]</scope>
    <source>
        <strain evidence="3 4">LCS9</strain>
    </source>
</reference>
<evidence type="ECO:0000259" key="2">
    <source>
        <dbReference type="Pfam" id="PF13751"/>
    </source>
</evidence>
<gene>
    <name evidence="3" type="ORF">SY85_08025</name>
</gene>